<evidence type="ECO:0000313" key="2">
    <source>
        <dbReference type="EMBL" id="OYX55239.1"/>
    </source>
</evidence>
<accession>A0A258HES5</accession>
<feature type="region of interest" description="Disordered" evidence="1">
    <location>
        <begin position="252"/>
        <end position="324"/>
    </location>
</feature>
<feature type="compositionally biased region" description="Acidic residues" evidence="1">
    <location>
        <begin position="297"/>
        <end position="307"/>
    </location>
</feature>
<dbReference type="AlphaFoldDB" id="A0A258HES5"/>
<comment type="caution">
    <text evidence="2">The sequence shown here is derived from an EMBL/GenBank/DDBJ whole genome shotgun (WGS) entry which is preliminary data.</text>
</comment>
<protein>
    <recommendedName>
        <fullName evidence="4">Lipoprotein</fullName>
    </recommendedName>
</protein>
<dbReference type="Proteomes" id="UP000216147">
    <property type="component" value="Unassembled WGS sequence"/>
</dbReference>
<gene>
    <name evidence="2" type="ORF">B7Y86_14235</name>
</gene>
<dbReference type="EMBL" id="NCEQ01000015">
    <property type="protein sequence ID" value="OYX55239.1"/>
    <property type="molecule type" value="Genomic_DNA"/>
</dbReference>
<proteinExistence type="predicted"/>
<dbReference type="PROSITE" id="PS51257">
    <property type="entry name" value="PROKAR_LIPOPROTEIN"/>
    <property type="match status" value="1"/>
</dbReference>
<evidence type="ECO:0000313" key="3">
    <source>
        <dbReference type="Proteomes" id="UP000216147"/>
    </source>
</evidence>
<feature type="compositionally biased region" description="Low complexity" evidence="1">
    <location>
        <begin position="308"/>
        <end position="324"/>
    </location>
</feature>
<evidence type="ECO:0000256" key="1">
    <source>
        <dbReference type="SAM" id="MobiDB-lite"/>
    </source>
</evidence>
<name>A0A258HES5_9CAUL</name>
<organism evidence="2 3">
    <name type="scientific">Brevundimonas subvibrioides</name>
    <dbReference type="NCBI Taxonomy" id="74313"/>
    <lineage>
        <taxon>Bacteria</taxon>
        <taxon>Pseudomonadati</taxon>
        <taxon>Pseudomonadota</taxon>
        <taxon>Alphaproteobacteria</taxon>
        <taxon>Caulobacterales</taxon>
        <taxon>Caulobacteraceae</taxon>
        <taxon>Brevundimonas</taxon>
    </lineage>
</organism>
<reference evidence="2 3" key="1">
    <citation type="submission" date="2017-03" db="EMBL/GenBank/DDBJ databases">
        <title>Lifting the veil on microbial sulfur biogeochemistry in mining wastewaters.</title>
        <authorList>
            <person name="Kantor R.S."/>
            <person name="Colenbrander Nelson T."/>
            <person name="Marshall S."/>
            <person name="Bennett D."/>
            <person name="Apte S."/>
            <person name="Camacho D."/>
            <person name="Thomas B.C."/>
            <person name="Warren L.A."/>
            <person name="Banfield J.F."/>
        </authorList>
    </citation>
    <scope>NUCLEOTIDE SEQUENCE [LARGE SCALE GENOMIC DNA]</scope>
    <source>
        <strain evidence="2">32-68-21</strain>
    </source>
</reference>
<evidence type="ECO:0008006" key="4">
    <source>
        <dbReference type="Google" id="ProtNLM"/>
    </source>
</evidence>
<sequence>MKSINVWTTAAVAALLMIAGCGKKEEAAAPEMNAAQQAAVEHAPPPGKALSPGGVNKVLTDRGFTPQNVRRRGSTYVVDAVGKTGNQVRLVIDGKAGQIKGLDVIRWAPGAKRIAKGSRGATFVNDTYEFGYTLPDSYFVDWIIYQPAQWQVWEPWIDYGDEYVIDDWNEVYYEDYVDEISYAEWVESYGDIPDWSDESFYDDGYWDAAVEEYYAENADAFAEDYGYEYAAEVFEEDYYAALVGDEMAADQAAQDEADYQQQVEAERDVANEEAAAEVEYQQQAEAERDAAAAGDSGYEEPVEDNSSYEDTSSSGDTGDSGQDY</sequence>